<keyword evidence="20" id="KW-1185">Reference proteome</keyword>
<dbReference type="PRINTS" id="PR01822">
    <property type="entry name" value="CCYSTOKININR"/>
</dbReference>
<evidence type="ECO:0000256" key="17">
    <source>
        <dbReference type="SAM" id="Phobius"/>
    </source>
</evidence>
<feature type="transmembrane region" description="Helical" evidence="17">
    <location>
        <begin position="236"/>
        <end position="260"/>
    </location>
</feature>
<feature type="non-terminal residue" evidence="19">
    <location>
        <position position="292"/>
    </location>
</feature>
<evidence type="ECO:0000256" key="2">
    <source>
        <dbReference type="ARBA" id="ARBA00019090"/>
    </source>
</evidence>
<feature type="transmembrane region" description="Helical" evidence="17">
    <location>
        <begin position="148"/>
        <end position="169"/>
    </location>
</feature>
<sequence length="292" mass="31954">MMSSVHKRINPVIYMNKSEHRLRLDGGPSHGGGSLGVWRMVNFTLGTNGSAEGNGSARGNVSDESYVVPRLSAEIQVVLYALIFVLAVVGNLLIIVTLIQNKRMRTVTNVFLLNLAVSDMLLAVFCMPFTLVPVLLQNFIFGAAMCVILRYLQAVSVGVSCFTLVAISLERYFAICRPLHSRSWQTLSHAYKSIAVCWVLAALLMTPVAVFQKHLRLSNDAHACRETWPEPQSERAYTVLLDVVLLVAPLLLMSLAYLSVVHALIYDVRSPSCDFGVPGPNGKTGGCPFSLS</sequence>
<comment type="subcellular location">
    <subcellularLocation>
        <location evidence="1">Cell membrane</location>
        <topology evidence="1">Multi-pass membrane protein</topology>
    </subcellularLocation>
</comment>
<dbReference type="InterPro" id="IPR000314">
    <property type="entry name" value="Gastrin_rcpt"/>
</dbReference>
<accession>A0A2T7PP57</accession>
<evidence type="ECO:0000259" key="18">
    <source>
        <dbReference type="PROSITE" id="PS50262"/>
    </source>
</evidence>
<evidence type="ECO:0000256" key="5">
    <source>
        <dbReference type="ARBA" id="ARBA00022989"/>
    </source>
</evidence>
<dbReference type="EMBL" id="PZQS01000003">
    <property type="protein sequence ID" value="PVD35198.1"/>
    <property type="molecule type" value="Genomic_DNA"/>
</dbReference>
<evidence type="ECO:0000256" key="9">
    <source>
        <dbReference type="ARBA" id="ARBA00023157"/>
    </source>
</evidence>
<evidence type="ECO:0000313" key="20">
    <source>
        <dbReference type="Proteomes" id="UP000245119"/>
    </source>
</evidence>
<dbReference type="PRINTS" id="PR00237">
    <property type="entry name" value="GPCRRHODOPSN"/>
</dbReference>
<dbReference type="SUPFAM" id="SSF81321">
    <property type="entry name" value="Family A G protein-coupled receptor-like"/>
    <property type="match status" value="1"/>
</dbReference>
<dbReference type="OrthoDB" id="10037617at2759"/>
<evidence type="ECO:0000256" key="10">
    <source>
        <dbReference type="ARBA" id="ARBA00023170"/>
    </source>
</evidence>
<protein>
    <recommendedName>
        <fullName evidence="2">Gastrin/cholecystokinin type B receptor</fullName>
    </recommendedName>
    <alternativeName>
        <fullName evidence="15">Cholecystokinin-2 receptor</fullName>
    </alternativeName>
</protein>
<dbReference type="Proteomes" id="UP000245119">
    <property type="component" value="Linkage Group LG3"/>
</dbReference>
<evidence type="ECO:0000256" key="3">
    <source>
        <dbReference type="ARBA" id="ARBA00022475"/>
    </source>
</evidence>
<evidence type="ECO:0000256" key="11">
    <source>
        <dbReference type="ARBA" id="ARBA00023180"/>
    </source>
</evidence>
<dbReference type="GO" id="GO:0015054">
    <property type="term" value="F:gastrin receptor activity"/>
    <property type="evidence" value="ECO:0007669"/>
    <property type="project" value="InterPro"/>
</dbReference>
<dbReference type="AlphaFoldDB" id="A0A2T7PP57"/>
<evidence type="ECO:0000256" key="4">
    <source>
        <dbReference type="ARBA" id="ARBA00022692"/>
    </source>
</evidence>
<evidence type="ECO:0000256" key="6">
    <source>
        <dbReference type="ARBA" id="ARBA00023040"/>
    </source>
</evidence>
<keyword evidence="10 16" id="KW-0675">Receptor</keyword>
<evidence type="ECO:0000256" key="7">
    <source>
        <dbReference type="ARBA" id="ARBA00023136"/>
    </source>
</evidence>
<evidence type="ECO:0000256" key="8">
    <source>
        <dbReference type="ARBA" id="ARBA00023139"/>
    </source>
</evidence>
<name>A0A2T7PP57_POMCA</name>
<comment type="caution">
    <text evidence="19">The sequence shown here is derived from an EMBL/GenBank/DDBJ whole genome shotgun (WGS) entry which is preliminary data.</text>
</comment>
<gene>
    <name evidence="19" type="ORF">C0Q70_06479</name>
</gene>
<dbReference type="InterPro" id="IPR017452">
    <property type="entry name" value="GPCR_Rhodpsn_7TM"/>
</dbReference>
<evidence type="ECO:0000256" key="14">
    <source>
        <dbReference type="ARBA" id="ARBA00025402"/>
    </source>
</evidence>
<feature type="transmembrane region" description="Helical" evidence="17">
    <location>
        <begin position="77"/>
        <end position="99"/>
    </location>
</feature>
<keyword evidence="3" id="KW-1003">Cell membrane</keyword>
<dbReference type="PROSITE" id="PS00237">
    <property type="entry name" value="G_PROTEIN_RECEP_F1_1"/>
    <property type="match status" value="1"/>
</dbReference>
<dbReference type="PRINTS" id="PR00527">
    <property type="entry name" value="GASTRINR"/>
</dbReference>
<feature type="transmembrane region" description="Helical" evidence="17">
    <location>
        <begin position="111"/>
        <end position="136"/>
    </location>
</feature>
<dbReference type="GO" id="GO:0005886">
    <property type="term" value="C:plasma membrane"/>
    <property type="evidence" value="ECO:0007669"/>
    <property type="project" value="UniProtKB-SubCell"/>
</dbReference>
<evidence type="ECO:0000256" key="13">
    <source>
        <dbReference type="ARBA" id="ARBA00023288"/>
    </source>
</evidence>
<dbReference type="InterPro" id="IPR009126">
    <property type="entry name" value="Cholcskin_rcpt"/>
</dbReference>
<keyword evidence="4 16" id="KW-0812">Transmembrane</keyword>
<keyword evidence="7 17" id="KW-0472">Membrane</keyword>
<dbReference type="Pfam" id="PF00001">
    <property type="entry name" value="7tm_1"/>
    <property type="match status" value="1"/>
</dbReference>
<dbReference type="PANTHER" id="PTHR24238:SF46">
    <property type="entry name" value="GASTRIN_CHOLECYSTOKININ TYPE B RECEPTOR"/>
    <property type="match status" value="1"/>
</dbReference>
<dbReference type="GO" id="GO:0008188">
    <property type="term" value="F:neuropeptide receptor activity"/>
    <property type="evidence" value="ECO:0007669"/>
    <property type="project" value="TreeGrafter"/>
</dbReference>
<evidence type="ECO:0000256" key="16">
    <source>
        <dbReference type="RuleBase" id="RU000688"/>
    </source>
</evidence>
<dbReference type="PANTHER" id="PTHR24238">
    <property type="entry name" value="G-PROTEIN COUPLED RECEPTOR"/>
    <property type="match status" value="1"/>
</dbReference>
<organism evidence="19 20">
    <name type="scientific">Pomacea canaliculata</name>
    <name type="common">Golden apple snail</name>
    <dbReference type="NCBI Taxonomy" id="400727"/>
    <lineage>
        <taxon>Eukaryota</taxon>
        <taxon>Metazoa</taxon>
        <taxon>Spiralia</taxon>
        <taxon>Lophotrochozoa</taxon>
        <taxon>Mollusca</taxon>
        <taxon>Gastropoda</taxon>
        <taxon>Caenogastropoda</taxon>
        <taxon>Architaenioglossa</taxon>
        <taxon>Ampullarioidea</taxon>
        <taxon>Ampullariidae</taxon>
        <taxon>Pomacea</taxon>
    </lineage>
</organism>
<evidence type="ECO:0000313" key="19">
    <source>
        <dbReference type="EMBL" id="PVD35198.1"/>
    </source>
</evidence>
<dbReference type="PROSITE" id="PS50262">
    <property type="entry name" value="G_PROTEIN_RECEP_F1_2"/>
    <property type="match status" value="1"/>
</dbReference>
<keyword evidence="11" id="KW-0325">Glycoprotein</keyword>
<keyword evidence="5 17" id="KW-1133">Transmembrane helix</keyword>
<keyword evidence="12 16" id="KW-0807">Transducer</keyword>
<dbReference type="InterPro" id="IPR000276">
    <property type="entry name" value="GPCR_Rhodpsn"/>
</dbReference>
<reference evidence="19 20" key="1">
    <citation type="submission" date="2018-04" db="EMBL/GenBank/DDBJ databases">
        <title>The genome of golden apple snail Pomacea canaliculata provides insight into stress tolerance and invasive adaptation.</title>
        <authorList>
            <person name="Liu C."/>
            <person name="Liu B."/>
            <person name="Ren Y."/>
            <person name="Zhang Y."/>
            <person name="Wang H."/>
            <person name="Li S."/>
            <person name="Jiang F."/>
            <person name="Yin L."/>
            <person name="Zhang G."/>
            <person name="Qian W."/>
            <person name="Fan W."/>
        </authorList>
    </citation>
    <scope>NUCLEOTIDE SEQUENCE [LARGE SCALE GENOMIC DNA]</scope>
    <source>
        <strain evidence="19">SZHN2017</strain>
        <tissue evidence="19">Muscle</tissue>
    </source>
</reference>
<keyword evidence="6 16" id="KW-0297">G-protein coupled receptor</keyword>
<keyword evidence="13" id="KW-0449">Lipoprotein</keyword>
<dbReference type="STRING" id="400727.A0A2T7PP57"/>
<evidence type="ECO:0000256" key="12">
    <source>
        <dbReference type="ARBA" id="ARBA00023224"/>
    </source>
</evidence>
<keyword evidence="8" id="KW-0564">Palmitate</keyword>
<evidence type="ECO:0000256" key="1">
    <source>
        <dbReference type="ARBA" id="ARBA00004651"/>
    </source>
</evidence>
<feature type="domain" description="G-protein coupled receptors family 1 profile" evidence="18">
    <location>
        <begin position="90"/>
        <end position="292"/>
    </location>
</feature>
<proteinExistence type="inferred from homology"/>
<keyword evidence="9" id="KW-1015">Disulfide bond</keyword>
<comment type="function">
    <text evidence="14">Receptor for gastrin and cholecystokinin. The CCK-B receptors occur throughout the central nervous system where they modulate anxiety, analgesia, arousal, and neuroleptic activity. This receptor mediates its action by association with G proteins that activate a phosphatidylinositol-calcium second messenger system.</text>
</comment>
<dbReference type="Gene3D" id="1.20.1070.10">
    <property type="entry name" value="Rhodopsin 7-helix transmembrane proteins"/>
    <property type="match status" value="1"/>
</dbReference>
<comment type="similarity">
    <text evidence="16">Belongs to the G-protein coupled receptor 1 family.</text>
</comment>
<evidence type="ECO:0000256" key="15">
    <source>
        <dbReference type="ARBA" id="ARBA00031093"/>
    </source>
</evidence>
<feature type="transmembrane region" description="Helical" evidence="17">
    <location>
        <begin position="190"/>
        <end position="211"/>
    </location>
</feature>